<feature type="non-terminal residue" evidence="1">
    <location>
        <position position="1"/>
    </location>
</feature>
<dbReference type="InterPro" id="IPR036520">
    <property type="entry name" value="UPF0759_sf"/>
</dbReference>
<comment type="caution">
    <text evidence="1">The sequence shown here is derived from an EMBL/GenBank/DDBJ whole genome shotgun (WGS) entry which is preliminary data.</text>
</comment>
<dbReference type="PANTHER" id="PTHR30348">
    <property type="entry name" value="UNCHARACTERIZED PROTEIN YECE"/>
    <property type="match status" value="1"/>
</dbReference>
<dbReference type="SUPFAM" id="SSF117396">
    <property type="entry name" value="TM1631-like"/>
    <property type="match status" value="1"/>
</dbReference>
<name>X1M0D6_9ZZZZ</name>
<organism evidence="1">
    <name type="scientific">marine sediment metagenome</name>
    <dbReference type="NCBI Taxonomy" id="412755"/>
    <lineage>
        <taxon>unclassified sequences</taxon>
        <taxon>metagenomes</taxon>
        <taxon>ecological metagenomes</taxon>
    </lineage>
</organism>
<sequence length="122" mass="13879">VLGSFLSSLPQKYQHVFEFRHESWLDDSIFHILQQYNAGLCVFDMPGFTCPLVATSNFAYIRFHGSASLYSSCYSNEELSHWAQKIARLGEKVKAVYIYFNNDAEAFAVKNALTLTKLINIA</sequence>
<protein>
    <recommendedName>
        <fullName evidence="2">DUF72 domain-containing protein</fullName>
    </recommendedName>
</protein>
<reference evidence="1" key="1">
    <citation type="journal article" date="2014" name="Front. Microbiol.">
        <title>High frequency of phylogenetically diverse reductive dehalogenase-homologous genes in deep subseafloor sedimentary metagenomes.</title>
        <authorList>
            <person name="Kawai M."/>
            <person name="Futagami T."/>
            <person name="Toyoda A."/>
            <person name="Takaki Y."/>
            <person name="Nishi S."/>
            <person name="Hori S."/>
            <person name="Arai W."/>
            <person name="Tsubouchi T."/>
            <person name="Morono Y."/>
            <person name="Uchiyama I."/>
            <person name="Ito T."/>
            <person name="Fujiyama A."/>
            <person name="Inagaki F."/>
            <person name="Takami H."/>
        </authorList>
    </citation>
    <scope>NUCLEOTIDE SEQUENCE</scope>
    <source>
        <strain evidence="1">Expedition CK06-06</strain>
    </source>
</reference>
<gene>
    <name evidence="1" type="ORF">S06H3_04899</name>
</gene>
<proteinExistence type="predicted"/>
<dbReference type="Pfam" id="PF01904">
    <property type="entry name" value="DUF72"/>
    <property type="match status" value="1"/>
</dbReference>
<dbReference type="Gene3D" id="3.20.20.410">
    <property type="entry name" value="Protein of unknown function UPF0759"/>
    <property type="match status" value="1"/>
</dbReference>
<dbReference type="EMBL" id="BARV01001760">
    <property type="protein sequence ID" value="GAH99863.1"/>
    <property type="molecule type" value="Genomic_DNA"/>
</dbReference>
<evidence type="ECO:0008006" key="2">
    <source>
        <dbReference type="Google" id="ProtNLM"/>
    </source>
</evidence>
<accession>X1M0D6</accession>
<dbReference type="AlphaFoldDB" id="X1M0D6"/>
<evidence type="ECO:0000313" key="1">
    <source>
        <dbReference type="EMBL" id="GAH99863.1"/>
    </source>
</evidence>
<dbReference type="InterPro" id="IPR002763">
    <property type="entry name" value="DUF72"/>
</dbReference>
<dbReference type="PANTHER" id="PTHR30348:SF4">
    <property type="entry name" value="DUF72 DOMAIN-CONTAINING PROTEIN"/>
    <property type="match status" value="1"/>
</dbReference>